<feature type="transmembrane region" description="Helical" evidence="7">
    <location>
        <begin position="104"/>
        <end position="121"/>
    </location>
</feature>
<evidence type="ECO:0000256" key="6">
    <source>
        <dbReference type="ARBA" id="ARBA00023136"/>
    </source>
</evidence>
<evidence type="ECO:0000256" key="5">
    <source>
        <dbReference type="ARBA" id="ARBA00022989"/>
    </source>
</evidence>
<evidence type="ECO:0000256" key="7">
    <source>
        <dbReference type="SAM" id="Phobius"/>
    </source>
</evidence>
<feature type="transmembrane region" description="Helical" evidence="7">
    <location>
        <begin position="308"/>
        <end position="328"/>
    </location>
</feature>
<dbReference type="InterPro" id="IPR010290">
    <property type="entry name" value="TM_effector"/>
</dbReference>
<organism evidence="9">
    <name type="scientific">marine metagenome</name>
    <dbReference type="NCBI Taxonomy" id="408172"/>
    <lineage>
        <taxon>unclassified sequences</taxon>
        <taxon>metagenomes</taxon>
        <taxon>ecological metagenomes</taxon>
    </lineage>
</organism>
<feature type="transmembrane region" description="Helical" evidence="7">
    <location>
        <begin position="170"/>
        <end position="190"/>
    </location>
</feature>
<evidence type="ECO:0000313" key="9">
    <source>
        <dbReference type="EMBL" id="SVA92845.1"/>
    </source>
</evidence>
<dbReference type="SUPFAM" id="SSF103473">
    <property type="entry name" value="MFS general substrate transporter"/>
    <property type="match status" value="1"/>
</dbReference>
<evidence type="ECO:0000256" key="2">
    <source>
        <dbReference type="ARBA" id="ARBA00022448"/>
    </source>
</evidence>
<name>A0A381ZU63_9ZZZZ</name>
<feature type="transmembrane region" description="Helical" evidence="7">
    <location>
        <begin position="220"/>
        <end position="245"/>
    </location>
</feature>
<accession>A0A381ZU63</accession>
<reference evidence="9" key="1">
    <citation type="submission" date="2018-05" db="EMBL/GenBank/DDBJ databases">
        <authorList>
            <person name="Lanie J.A."/>
            <person name="Ng W.-L."/>
            <person name="Kazmierczak K.M."/>
            <person name="Andrzejewski T.M."/>
            <person name="Davidsen T.M."/>
            <person name="Wayne K.J."/>
            <person name="Tettelin H."/>
            <person name="Glass J.I."/>
            <person name="Rusch D."/>
            <person name="Podicherti R."/>
            <person name="Tsui H.-C.T."/>
            <person name="Winkler M.E."/>
        </authorList>
    </citation>
    <scope>NUCLEOTIDE SEQUENCE</scope>
</reference>
<gene>
    <name evidence="9" type="ORF">METZ01_LOCUS145699</name>
</gene>
<keyword evidence="2" id="KW-0813">Transport</keyword>
<evidence type="ECO:0000256" key="4">
    <source>
        <dbReference type="ARBA" id="ARBA00022692"/>
    </source>
</evidence>
<dbReference type="GO" id="GO:0022857">
    <property type="term" value="F:transmembrane transporter activity"/>
    <property type="evidence" value="ECO:0007669"/>
    <property type="project" value="InterPro"/>
</dbReference>
<protein>
    <recommendedName>
        <fullName evidence="8">Major facilitator superfamily (MFS) profile domain-containing protein</fullName>
    </recommendedName>
</protein>
<feature type="domain" description="Major facilitator superfamily (MFS) profile" evidence="8">
    <location>
        <begin position="215"/>
        <end position="398"/>
    </location>
</feature>
<evidence type="ECO:0000259" key="8">
    <source>
        <dbReference type="PROSITE" id="PS50850"/>
    </source>
</evidence>
<dbReference type="EMBL" id="UINC01022697">
    <property type="protein sequence ID" value="SVA92845.1"/>
    <property type="molecule type" value="Genomic_DNA"/>
</dbReference>
<feature type="transmembrane region" description="Helical" evidence="7">
    <location>
        <begin position="348"/>
        <end position="368"/>
    </location>
</feature>
<keyword evidence="4 7" id="KW-0812">Transmembrane</keyword>
<dbReference type="PROSITE" id="PS50850">
    <property type="entry name" value="MFS"/>
    <property type="match status" value="2"/>
</dbReference>
<evidence type="ECO:0000256" key="1">
    <source>
        <dbReference type="ARBA" id="ARBA00004651"/>
    </source>
</evidence>
<feature type="transmembrane region" description="Helical" evidence="7">
    <location>
        <begin position="78"/>
        <end position="98"/>
    </location>
</feature>
<sequence>MGQMLAALRYSDFRVLWTSTVSNQIGQGMQQVLLGWLVFELTGSGGMVGAVFAARSAPNLIVGFLAGSVTDRMDRRTLMRVSIMGMILVSGLMGVLGITDNLPVWGLLLATLALGGFQAFYMTARQTFVLDIVGSGGALNGIALISMAQRVGGIFGALVAGGVIQRWGPGPAFMVMGVGYVAGLMVLCWLRREGASVPQQREPLWQNLVSYFNAIRSNRALALLMVTTAAAEIFGFSHQVVLPILAKEVLAVGPAGLGLLTAFRFFGGALGVFAGAAMGQVKRQGVMLLTFMALFGAGEILLSQSPNYWSALVFVTLINIMATGTDILHHTLLQLSVPNDQRGRAMGAWIVGIGMAPIGQLEIGYLSGLANTRIALLTNGLVLAAGAVGLGIVMPRIR</sequence>
<dbReference type="Gene3D" id="1.20.1250.20">
    <property type="entry name" value="MFS general substrate transporter like domains"/>
    <property type="match status" value="2"/>
</dbReference>
<feature type="transmembrane region" description="Helical" evidence="7">
    <location>
        <begin position="374"/>
        <end position="394"/>
    </location>
</feature>
<dbReference type="InterPro" id="IPR036259">
    <property type="entry name" value="MFS_trans_sf"/>
</dbReference>
<evidence type="ECO:0000256" key="3">
    <source>
        <dbReference type="ARBA" id="ARBA00022475"/>
    </source>
</evidence>
<dbReference type="InterPro" id="IPR020846">
    <property type="entry name" value="MFS_dom"/>
</dbReference>
<keyword evidence="5 7" id="KW-1133">Transmembrane helix</keyword>
<dbReference type="GO" id="GO:0005886">
    <property type="term" value="C:plasma membrane"/>
    <property type="evidence" value="ECO:0007669"/>
    <property type="project" value="UniProtKB-SubCell"/>
</dbReference>
<dbReference type="Pfam" id="PF05977">
    <property type="entry name" value="MFS_3"/>
    <property type="match status" value="1"/>
</dbReference>
<dbReference type="AlphaFoldDB" id="A0A381ZU63"/>
<feature type="non-terminal residue" evidence="9">
    <location>
        <position position="398"/>
    </location>
</feature>
<comment type="subcellular location">
    <subcellularLocation>
        <location evidence="1">Cell membrane</location>
        <topology evidence="1">Multi-pass membrane protein</topology>
    </subcellularLocation>
</comment>
<feature type="transmembrane region" description="Helical" evidence="7">
    <location>
        <begin position="142"/>
        <end position="164"/>
    </location>
</feature>
<feature type="domain" description="Major facilitator superfamily (MFS) profile" evidence="8">
    <location>
        <begin position="1"/>
        <end position="195"/>
    </location>
</feature>
<keyword evidence="6 7" id="KW-0472">Membrane</keyword>
<dbReference type="PANTHER" id="PTHR23513">
    <property type="entry name" value="INTEGRAL MEMBRANE EFFLUX PROTEIN-RELATED"/>
    <property type="match status" value="1"/>
</dbReference>
<feature type="transmembrane region" description="Helical" evidence="7">
    <location>
        <begin position="257"/>
        <end position="278"/>
    </location>
</feature>
<dbReference type="PANTHER" id="PTHR23513:SF11">
    <property type="entry name" value="STAPHYLOFERRIN A TRANSPORTER"/>
    <property type="match status" value="1"/>
</dbReference>
<keyword evidence="3" id="KW-1003">Cell membrane</keyword>
<proteinExistence type="predicted"/>
<feature type="transmembrane region" description="Helical" evidence="7">
    <location>
        <begin position="285"/>
        <end position="302"/>
    </location>
</feature>
<dbReference type="CDD" id="cd06173">
    <property type="entry name" value="MFS_MefA_like"/>
    <property type="match status" value="1"/>
</dbReference>